<evidence type="ECO:0000313" key="8">
    <source>
        <dbReference type="EMBL" id="MFC3137618.1"/>
    </source>
</evidence>
<dbReference type="Proteomes" id="UP001595621">
    <property type="component" value="Unassembled WGS sequence"/>
</dbReference>
<gene>
    <name evidence="8" type="ORF">ACFOE0_05365</name>
</gene>
<feature type="transmembrane region" description="Helical" evidence="6">
    <location>
        <begin position="75"/>
        <end position="94"/>
    </location>
</feature>
<organism evidence="8 9">
    <name type="scientific">Shewanella submarina</name>
    <dbReference type="NCBI Taxonomy" id="2016376"/>
    <lineage>
        <taxon>Bacteria</taxon>
        <taxon>Pseudomonadati</taxon>
        <taxon>Pseudomonadota</taxon>
        <taxon>Gammaproteobacteria</taxon>
        <taxon>Alteromonadales</taxon>
        <taxon>Shewanellaceae</taxon>
        <taxon>Shewanella</taxon>
    </lineage>
</organism>
<feature type="transmembrane region" description="Helical" evidence="6">
    <location>
        <begin position="12"/>
        <end position="33"/>
    </location>
</feature>
<evidence type="ECO:0000256" key="4">
    <source>
        <dbReference type="ARBA" id="ARBA00022989"/>
    </source>
</evidence>
<keyword evidence="4 6" id="KW-1133">Transmembrane helix</keyword>
<feature type="domain" description="EamA" evidence="7">
    <location>
        <begin position="15"/>
        <end position="144"/>
    </location>
</feature>
<dbReference type="SUPFAM" id="SSF103481">
    <property type="entry name" value="Multidrug resistance efflux transporter EmrE"/>
    <property type="match status" value="2"/>
</dbReference>
<feature type="transmembrane region" description="Helical" evidence="6">
    <location>
        <begin position="100"/>
        <end position="117"/>
    </location>
</feature>
<sequence length="312" mass="33184">MPKSQDAQIPTMVPFAFILGVIIWSTTPLGIVWSSESVHPTMAVLLRMLIALTLGFVIILCTRIRLPMNSQALKLYAFSTIGMVGGMLLSYFAARYIGSGTISLIFGLAPIISGLLAQKILGEPAFSKVRLLAFAVAFIGLGVVCFDRLGTGDNAWVGIGLILGAVSLFSLSAVLVKTVNVSIHPLASTVGTLSMSTPLFALAWVVFDGTLPVETWQAKSLYAIIYLGIIGSLVASVAYFYILQHLRASTVTLVTLITPAFAMMLGALLNGESITANLLIGAGLVLSGLSLYQFGEKCRWLSGKAKQPHLES</sequence>
<evidence type="ECO:0000256" key="2">
    <source>
        <dbReference type="ARBA" id="ARBA00007362"/>
    </source>
</evidence>
<feature type="transmembrane region" description="Helical" evidence="6">
    <location>
        <begin position="274"/>
        <end position="294"/>
    </location>
</feature>
<evidence type="ECO:0000256" key="1">
    <source>
        <dbReference type="ARBA" id="ARBA00004141"/>
    </source>
</evidence>
<accession>A0ABV7GB56</accession>
<evidence type="ECO:0000256" key="5">
    <source>
        <dbReference type="ARBA" id="ARBA00023136"/>
    </source>
</evidence>
<name>A0ABV7GB56_9GAMM</name>
<feature type="transmembrane region" description="Helical" evidence="6">
    <location>
        <begin position="250"/>
        <end position="268"/>
    </location>
</feature>
<dbReference type="PANTHER" id="PTHR32322">
    <property type="entry name" value="INNER MEMBRANE TRANSPORTER"/>
    <property type="match status" value="1"/>
</dbReference>
<evidence type="ECO:0000259" key="7">
    <source>
        <dbReference type="Pfam" id="PF00892"/>
    </source>
</evidence>
<keyword evidence="9" id="KW-1185">Reference proteome</keyword>
<feature type="domain" description="EamA" evidence="7">
    <location>
        <begin position="157"/>
        <end position="291"/>
    </location>
</feature>
<protein>
    <submittedName>
        <fullName evidence="8">DMT family transporter</fullName>
    </submittedName>
</protein>
<evidence type="ECO:0000313" key="9">
    <source>
        <dbReference type="Proteomes" id="UP001595621"/>
    </source>
</evidence>
<keyword evidence="3 6" id="KW-0812">Transmembrane</keyword>
<feature type="transmembrane region" description="Helical" evidence="6">
    <location>
        <begin position="219"/>
        <end position="243"/>
    </location>
</feature>
<comment type="caution">
    <text evidence="8">The sequence shown here is derived from an EMBL/GenBank/DDBJ whole genome shotgun (WGS) entry which is preliminary data.</text>
</comment>
<proteinExistence type="inferred from homology"/>
<evidence type="ECO:0000256" key="6">
    <source>
        <dbReference type="SAM" id="Phobius"/>
    </source>
</evidence>
<feature type="transmembrane region" description="Helical" evidence="6">
    <location>
        <begin position="129"/>
        <end position="149"/>
    </location>
</feature>
<comment type="similarity">
    <text evidence="2">Belongs to the EamA transporter family.</text>
</comment>
<reference evidence="9" key="1">
    <citation type="journal article" date="2019" name="Int. J. Syst. Evol. Microbiol.">
        <title>The Global Catalogue of Microorganisms (GCM) 10K type strain sequencing project: providing services to taxonomists for standard genome sequencing and annotation.</title>
        <authorList>
            <consortium name="The Broad Institute Genomics Platform"/>
            <consortium name="The Broad Institute Genome Sequencing Center for Infectious Disease"/>
            <person name="Wu L."/>
            <person name="Ma J."/>
        </authorList>
    </citation>
    <scope>NUCLEOTIDE SEQUENCE [LARGE SCALE GENOMIC DNA]</scope>
    <source>
        <strain evidence="9">KCTC 52277</strain>
    </source>
</reference>
<feature type="transmembrane region" description="Helical" evidence="6">
    <location>
        <begin position="183"/>
        <end position="207"/>
    </location>
</feature>
<feature type="transmembrane region" description="Helical" evidence="6">
    <location>
        <begin position="45"/>
        <end position="63"/>
    </location>
</feature>
<keyword evidence="5 6" id="KW-0472">Membrane</keyword>
<comment type="subcellular location">
    <subcellularLocation>
        <location evidence="1">Membrane</location>
        <topology evidence="1">Multi-pass membrane protein</topology>
    </subcellularLocation>
</comment>
<dbReference type="InterPro" id="IPR000620">
    <property type="entry name" value="EamA_dom"/>
</dbReference>
<feature type="transmembrane region" description="Helical" evidence="6">
    <location>
        <begin position="155"/>
        <end position="176"/>
    </location>
</feature>
<dbReference type="Pfam" id="PF00892">
    <property type="entry name" value="EamA"/>
    <property type="match status" value="2"/>
</dbReference>
<dbReference type="RefSeq" id="WP_248935126.1">
    <property type="nucleotide sequence ID" value="NZ_JAKILF010000002.1"/>
</dbReference>
<evidence type="ECO:0000256" key="3">
    <source>
        <dbReference type="ARBA" id="ARBA00022692"/>
    </source>
</evidence>
<dbReference type="EMBL" id="JBHRTD010000006">
    <property type="protein sequence ID" value="MFC3137618.1"/>
    <property type="molecule type" value="Genomic_DNA"/>
</dbReference>
<dbReference type="InterPro" id="IPR037185">
    <property type="entry name" value="EmrE-like"/>
</dbReference>
<dbReference type="PANTHER" id="PTHR32322:SF2">
    <property type="entry name" value="EAMA DOMAIN-CONTAINING PROTEIN"/>
    <property type="match status" value="1"/>
</dbReference>
<dbReference type="InterPro" id="IPR050638">
    <property type="entry name" value="AA-Vitamin_Transporters"/>
</dbReference>